<dbReference type="PANTHER" id="PTHR46791:SF5">
    <property type="entry name" value="CLR5 DOMAIN-CONTAINING PROTEIN-RELATED"/>
    <property type="match status" value="1"/>
</dbReference>
<feature type="non-terminal residue" evidence="2">
    <location>
        <position position="1"/>
    </location>
</feature>
<evidence type="ECO:0000313" key="3">
    <source>
        <dbReference type="Proteomes" id="UP001163846"/>
    </source>
</evidence>
<dbReference type="PANTHER" id="PTHR46791">
    <property type="entry name" value="EXPRESSED PROTEIN"/>
    <property type="match status" value="1"/>
</dbReference>
<keyword evidence="3" id="KW-1185">Reference proteome</keyword>
<reference evidence="2" key="1">
    <citation type="submission" date="2022-08" db="EMBL/GenBank/DDBJ databases">
        <authorList>
            <consortium name="DOE Joint Genome Institute"/>
            <person name="Min B."/>
            <person name="Riley R."/>
            <person name="Sierra-Patev S."/>
            <person name="Naranjo-Ortiz M."/>
            <person name="Looney B."/>
            <person name="Konkel Z."/>
            <person name="Slot J.C."/>
            <person name="Sakamoto Y."/>
            <person name="Steenwyk J.L."/>
            <person name="Rokas A."/>
            <person name="Carro J."/>
            <person name="Camarero S."/>
            <person name="Ferreira P."/>
            <person name="Molpeceres G."/>
            <person name="Ruiz-Duenas F.J."/>
            <person name="Serrano A."/>
            <person name="Henrissat B."/>
            <person name="Drula E."/>
            <person name="Hughes K.W."/>
            <person name="Mata J.L."/>
            <person name="Ishikawa N.K."/>
            <person name="Vargas-Isla R."/>
            <person name="Ushijima S."/>
            <person name="Smith C.A."/>
            <person name="Ahrendt S."/>
            <person name="Andreopoulos W."/>
            <person name="He G."/>
            <person name="Labutti K."/>
            <person name="Lipzen A."/>
            <person name="Ng V."/>
            <person name="Sandor L."/>
            <person name="Barry K."/>
            <person name="Martinez A.T."/>
            <person name="Xiao Y."/>
            <person name="Gibbons J.G."/>
            <person name="Terashima K."/>
            <person name="Hibbett D.S."/>
            <person name="Grigoriev I.V."/>
        </authorList>
    </citation>
    <scope>NUCLEOTIDE SEQUENCE</scope>
    <source>
        <strain evidence="2">TFB9207</strain>
    </source>
</reference>
<proteinExistence type="predicted"/>
<dbReference type="EMBL" id="MU807086">
    <property type="protein sequence ID" value="KAJ3832090.1"/>
    <property type="molecule type" value="Genomic_DNA"/>
</dbReference>
<dbReference type="Pfam" id="PF24764">
    <property type="entry name" value="rva_4"/>
    <property type="match status" value="1"/>
</dbReference>
<dbReference type="InterPro" id="IPR058913">
    <property type="entry name" value="Integrase_dom_put"/>
</dbReference>
<gene>
    <name evidence="2" type="ORF">F5878DRAFT_511805</name>
</gene>
<feature type="domain" description="Integrase core" evidence="1">
    <location>
        <begin position="43"/>
        <end position="73"/>
    </location>
</feature>
<dbReference type="AlphaFoldDB" id="A0AA38NWZ7"/>
<evidence type="ECO:0000313" key="2">
    <source>
        <dbReference type="EMBL" id="KAJ3832090.1"/>
    </source>
</evidence>
<organism evidence="2 3">
    <name type="scientific">Lentinula raphanica</name>
    <dbReference type="NCBI Taxonomy" id="153919"/>
    <lineage>
        <taxon>Eukaryota</taxon>
        <taxon>Fungi</taxon>
        <taxon>Dikarya</taxon>
        <taxon>Basidiomycota</taxon>
        <taxon>Agaricomycotina</taxon>
        <taxon>Agaricomycetes</taxon>
        <taxon>Agaricomycetidae</taxon>
        <taxon>Agaricales</taxon>
        <taxon>Marasmiineae</taxon>
        <taxon>Omphalotaceae</taxon>
        <taxon>Lentinula</taxon>
    </lineage>
</organism>
<comment type="caution">
    <text evidence="2">The sequence shown here is derived from an EMBL/GenBank/DDBJ whole genome shotgun (WGS) entry which is preliminary data.</text>
</comment>
<protein>
    <recommendedName>
        <fullName evidence="1">Integrase core domain-containing protein</fullName>
    </recommendedName>
</protein>
<evidence type="ECO:0000259" key="1">
    <source>
        <dbReference type="Pfam" id="PF24764"/>
    </source>
</evidence>
<accession>A0AA38NWZ7</accession>
<feature type="non-terminal residue" evidence="2">
    <location>
        <position position="73"/>
    </location>
</feature>
<sequence length="73" mass="8578">RMINGHLRHLGHHVPRDRIRASYERVTGAPAYLTSRPVQWRTYHVAGPNSLWHHDGQHSLIRWRIVIHAFIDG</sequence>
<name>A0AA38NWZ7_9AGAR</name>
<dbReference type="Proteomes" id="UP001163846">
    <property type="component" value="Unassembled WGS sequence"/>
</dbReference>